<evidence type="ECO:0000313" key="2">
    <source>
        <dbReference type="Proteomes" id="UP000219042"/>
    </source>
</evidence>
<dbReference type="CDD" id="cd10032">
    <property type="entry name" value="UDG-F6_HDG"/>
    <property type="match status" value="1"/>
</dbReference>
<proteinExistence type="predicted"/>
<protein>
    <submittedName>
        <fullName evidence="1">G/U mismatch-specific uracil-DNA glycosylase</fullName>
    </submittedName>
</protein>
<keyword evidence="2" id="KW-1185">Reference proteome</keyword>
<gene>
    <name evidence="1" type="ORF">SAMN05421731_102141</name>
</gene>
<dbReference type="Gene3D" id="3.40.470.10">
    <property type="entry name" value="Uracil-DNA glycosylase-like domain"/>
    <property type="match status" value="1"/>
</dbReference>
<name>A0A240E6W8_9GAMM</name>
<accession>A0A240E6W8</accession>
<evidence type="ECO:0000313" key="1">
    <source>
        <dbReference type="EMBL" id="SNX43983.1"/>
    </source>
</evidence>
<dbReference type="Proteomes" id="UP000219042">
    <property type="component" value="Unassembled WGS sequence"/>
</dbReference>
<dbReference type="SUPFAM" id="SSF52141">
    <property type="entry name" value="Uracil-DNA glycosylase-like"/>
    <property type="match status" value="1"/>
</dbReference>
<organism evidence="1 2">
    <name type="scientific">Acinetobacter puyangensis</name>
    <dbReference type="NCBI Taxonomy" id="1096779"/>
    <lineage>
        <taxon>Bacteria</taxon>
        <taxon>Pseudomonadati</taxon>
        <taxon>Pseudomonadota</taxon>
        <taxon>Gammaproteobacteria</taxon>
        <taxon>Moraxellales</taxon>
        <taxon>Moraxellaceae</taxon>
        <taxon>Acinetobacter</taxon>
    </lineage>
</organism>
<dbReference type="EMBL" id="OANT01000002">
    <property type="protein sequence ID" value="SNX43983.1"/>
    <property type="molecule type" value="Genomic_DNA"/>
</dbReference>
<dbReference type="OrthoDB" id="9794144at2"/>
<dbReference type="RefSeq" id="WP_097078261.1">
    <property type="nucleotide sequence ID" value="NZ_BAABHT010000010.1"/>
</dbReference>
<sequence length="195" mass="22570">MTPEIEQHPLAPFLPQNAKLLMLGSFPPPKQRWKMDFYYPNFQNDMWRILGLIFFQNKDYFIDHAAKNFNLSLIQAFLNEQGIAIYDTAEQIVRLKGNASDQFLQIEKATDIPHLLQHIPLCRHIMTTGDKATDTLMTVLTEDTVKPTLQHSSRTWINGQEIFLHRMPSSSRAYPLALDKKAEQYAAFFRSIGML</sequence>
<dbReference type="AlphaFoldDB" id="A0A240E6W8"/>
<dbReference type="InterPro" id="IPR036895">
    <property type="entry name" value="Uracil-DNA_glycosylase-like_sf"/>
</dbReference>
<reference evidence="2" key="1">
    <citation type="submission" date="2016-09" db="EMBL/GenBank/DDBJ databases">
        <authorList>
            <person name="Varghese N."/>
            <person name="Submissions S."/>
        </authorList>
    </citation>
    <scope>NUCLEOTIDE SEQUENCE [LARGE SCALE GENOMIC DNA]</scope>
    <source>
        <strain evidence="2">ANC 4466</strain>
    </source>
</reference>